<evidence type="ECO:0000313" key="1">
    <source>
        <dbReference type="EMBL" id="KAJ4718724.1"/>
    </source>
</evidence>
<comment type="caution">
    <text evidence="1">The sequence shown here is derived from an EMBL/GenBank/DDBJ whole genome shotgun (WGS) entry which is preliminary data.</text>
</comment>
<name>A0ACC1Y6Z7_MELAZ</name>
<dbReference type="EMBL" id="CM051398">
    <property type="protein sequence ID" value="KAJ4718724.1"/>
    <property type="molecule type" value="Genomic_DNA"/>
</dbReference>
<proteinExistence type="predicted"/>
<protein>
    <submittedName>
        <fullName evidence="1">DUF1639 family protein</fullName>
    </submittedName>
</protein>
<accession>A0ACC1Y6Z7</accession>
<organism evidence="1 2">
    <name type="scientific">Melia azedarach</name>
    <name type="common">Chinaberry tree</name>
    <dbReference type="NCBI Taxonomy" id="155640"/>
    <lineage>
        <taxon>Eukaryota</taxon>
        <taxon>Viridiplantae</taxon>
        <taxon>Streptophyta</taxon>
        <taxon>Embryophyta</taxon>
        <taxon>Tracheophyta</taxon>
        <taxon>Spermatophyta</taxon>
        <taxon>Magnoliopsida</taxon>
        <taxon>eudicotyledons</taxon>
        <taxon>Gunneridae</taxon>
        <taxon>Pentapetalae</taxon>
        <taxon>rosids</taxon>
        <taxon>malvids</taxon>
        <taxon>Sapindales</taxon>
        <taxon>Meliaceae</taxon>
        <taxon>Melia</taxon>
    </lineage>
</organism>
<evidence type="ECO:0000313" key="2">
    <source>
        <dbReference type="Proteomes" id="UP001164539"/>
    </source>
</evidence>
<gene>
    <name evidence="1" type="ORF">OWV82_010370</name>
</gene>
<keyword evidence="2" id="KW-1185">Reference proteome</keyword>
<reference evidence="1 2" key="1">
    <citation type="journal article" date="2023" name="Science">
        <title>Complex scaffold remodeling in plant triterpene biosynthesis.</title>
        <authorList>
            <person name="De La Pena R."/>
            <person name="Hodgson H."/>
            <person name="Liu J.C."/>
            <person name="Stephenson M.J."/>
            <person name="Martin A.C."/>
            <person name="Owen C."/>
            <person name="Harkess A."/>
            <person name="Leebens-Mack J."/>
            <person name="Jimenez L.E."/>
            <person name="Osbourn A."/>
            <person name="Sattely E.S."/>
        </authorList>
    </citation>
    <scope>NUCLEOTIDE SEQUENCE [LARGE SCALE GENOMIC DNA]</scope>
    <source>
        <strain evidence="2">cv. JPN11</strain>
        <tissue evidence="1">Leaf</tissue>
    </source>
</reference>
<dbReference type="Proteomes" id="UP001164539">
    <property type="component" value="Chromosome 5"/>
</dbReference>
<sequence length="338" mass="38024">MASSSSLPSQFLSSSSMPQWTATATGESNTNVSRQLSDIFKTSEDYNSHVFTSENNQASTSMTFQKISTTSVVDDCPVMLKLSLQRKKNKTDDQVVPENDEESTEYETEKVDNSRKRALPEFPASLGREKIEDDLLAMSSWSKRSKRSALEEKTTINFENKSFQDDSTGSRYNNLWVENSENASTSSEGRRKMLLRFITTASNKKNDDMVDTSNIAVDQNQTLISAESEEREKVKTCKNKGKVSAAVNKTLVAAEPESTQLGIVPLMKQSGVKKKQTFSKLSVSLPREDIEADLIAMGGLQRSRRIKKRPKNVQRQLDNLFPGLRLKYITPEDYKVRE</sequence>